<dbReference type="Pfam" id="PF02776">
    <property type="entry name" value="TPP_enzyme_N"/>
    <property type="match status" value="1"/>
</dbReference>
<dbReference type="EMBL" id="JAPTGG010000018">
    <property type="protein sequence ID" value="MCZ0866878.1"/>
    <property type="molecule type" value="Genomic_DNA"/>
</dbReference>
<dbReference type="GO" id="GO:0050660">
    <property type="term" value="F:flavin adenine dinucleotide binding"/>
    <property type="evidence" value="ECO:0007669"/>
    <property type="project" value="TreeGrafter"/>
</dbReference>
<dbReference type="PANTHER" id="PTHR18968">
    <property type="entry name" value="THIAMINE PYROPHOSPHATE ENZYMES"/>
    <property type="match status" value="1"/>
</dbReference>
<evidence type="ECO:0000256" key="4">
    <source>
        <dbReference type="RuleBase" id="RU362132"/>
    </source>
</evidence>
<comment type="caution">
    <text evidence="8">The sequence shown here is derived from an EMBL/GenBank/DDBJ whole genome shotgun (WGS) entry which is preliminary data.</text>
</comment>
<dbReference type="Gene3D" id="3.40.50.970">
    <property type="match status" value="2"/>
</dbReference>
<dbReference type="FunFam" id="3.40.50.970:FF:000007">
    <property type="entry name" value="Acetolactate synthase"/>
    <property type="match status" value="1"/>
</dbReference>
<dbReference type="Gene3D" id="3.40.50.1220">
    <property type="entry name" value="TPP-binding domain"/>
    <property type="match status" value="1"/>
</dbReference>
<dbReference type="InterPro" id="IPR045229">
    <property type="entry name" value="TPP_enz"/>
</dbReference>
<dbReference type="GO" id="GO:0009097">
    <property type="term" value="P:isoleucine biosynthetic process"/>
    <property type="evidence" value="ECO:0007669"/>
    <property type="project" value="TreeGrafter"/>
</dbReference>
<dbReference type="InterPro" id="IPR011766">
    <property type="entry name" value="TPP_enzyme_TPP-bd"/>
</dbReference>
<comment type="cofactor">
    <cofactor evidence="1">
        <name>thiamine diphosphate</name>
        <dbReference type="ChEBI" id="CHEBI:58937"/>
    </cofactor>
</comment>
<dbReference type="Proteomes" id="UP001069090">
    <property type="component" value="Unassembled WGS sequence"/>
</dbReference>
<dbReference type="GO" id="GO:0003984">
    <property type="term" value="F:acetolactate synthase activity"/>
    <property type="evidence" value="ECO:0007669"/>
    <property type="project" value="TreeGrafter"/>
</dbReference>
<keyword evidence="3 4" id="KW-0786">Thiamine pyrophosphate</keyword>
<dbReference type="InterPro" id="IPR029035">
    <property type="entry name" value="DHS-like_NAD/FAD-binding_dom"/>
</dbReference>
<dbReference type="GO" id="GO:0030976">
    <property type="term" value="F:thiamine pyrophosphate binding"/>
    <property type="evidence" value="ECO:0007669"/>
    <property type="project" value="InterPro"/>
</dbReference>
<gene>
    <name evidence="8" type="ORF">O0V09_16845</name>
</gene>
<dbReference type="SUPFAM" id="SSF52518">
    <property type="entry name" value="Thiamin diphosphate-binding fold (THDP-binding)"/>
    <property type="match status" value="2"/>
</dbReference>
<feature type="domain" description="Thiamine pyrophosphate enzyme N-terminal TPP-binding" evidence="7">
    <location>
        <begin position="3"/>
        <end position="113"/>
    </location>
</feature>
<comment type="similarity">
    <text evidence="2 4">Belongs to the TPP enzyme family.</text>
</comment>
<evidence type="ECO:0000259" key="6">
    <source>
        <dbReference type="Pfam" id="PF02775"/>
    </source>
</evidence>
<keyword evidence="9" id="KW-1185">Reference proteome</keyword>
<dbReference type="GO" id="GO:0009099">
    <property type="term" value="P:L-valine biosynthetic process"/>
    <property type="evidence" value="ECO:0007669"/>
    <property type="project" value="TreeGrafter"/>
</dbReference>
<feature type="domain" description="Thiamine pyrophosphate enzyme central" evidence="5">
    <location>
        <begin position="191"/>
        <end position="323"/>
    </location>
</feature>
<proteinExistence type="inferred from homology"/>
<evidence type="ECO:0000313" key="8">
    <source>
        <dbReference type="EMBL" id="MCZ0866878.1"/>
    </source>
</evidence>
<dbReference type="Pfam" id="PF02775">
    <property type="entry name" value="TPP_enzyme_C"/>
    <property type="match status" value="1"/>
</dbReference>
<dbReference type="AlphaFoldDB" id="A0A9J6RQ99"/>
<dbReference type="InterPro" id="IPR012001">
    <property type="entry name" value="Thiamin_PyroP_enz_TPP-bd_dom"/>
</dbReference>
<dbReference type="CDD" id="cd00568">
    <property type="entry name" value="TPP_enzymes"/>
    <property type="match status" value="1"/>
</dbReference>
<organism evidence="8 9">
    <name type="scientific">Dasania phycosphaerae</name>
    <dbReference type="NCBI Taxonomy" id="2950436"/>
    <lineage>
        <taxon>Bacteria</taxon>
        <taxon>Pseudomonadati</taxon>
        <taxon>Pseudomonadota</taxon>
        <taxon>Gammaproteobacteria</taxon>
        <taxon>Cellvibrionales</taxon>
        <taxon>Spongiibacteraceae</taxon>
        <taxon>Dasania</taxon>
    </lineage>
</organism>
<evidence type="ECO:0000256" key="2">
    <source>
        <dbReference type="ARBA" id="ARBA00007812"/>
    </source>
</evidence>
<dbReference type="NCBIfam" id="NF005712">
    <property type="entry name" value="PRK07524.1"/>
    <property type="match status" value="1"/>
</dbReference>
<dbReference type="InterPro" id="IPR012000">
    <property type="entry name" value="Thiamin_PyroP_enz_cen_dom"/>
</dbReference>
<evidence type="ECO:0000259" key="5">
    <source>
        <dbReference type="Pfam" id="PF00205"/>
    </source>
</evidence>
<protein>
    <submittedName>
        <fullName evidence="8">5-guanidino-2-oxopentanoate decarboxylase</fullName>
    </submittedName>
</protein>
<name>A0A9J6RQ99_9GAMM</name>
<dbReference type="Pfam" id="PF00205">
    <property type="entry name" value="TPP_enzyme_M"/>
    <property type="match status" value="1"/>
</dbReference>
<evidence type="ECO:0000256" key="1">
    <source>
        <dbReference type="ARBA" id="ARBA00001964"/>
    </source>
</evidence>
<dbReference type="PANTHER" id="PTHR18968:SF13">
    <property type="entry name" value="ACETOLACTATE SYNTHASE CATALYTIC SUBUNIT, MITOCHONDRIAL"/>
    <property type="match status" value="1"/>
</dbReference>
<dbReference type="CDD" id="cd07035">
    <property type="entry name" value="TPP_PYR_POX_like"/>
    <property type="match status" value="1"/>
</dbReference>
<dbReference type="PROSITE" id="PS00187">
    <property type="entry name" value="TPP_ENZYMES"/>
    <property type="match status" value="1"/>
</dbReference>
<dbReference type="RefSeq" id="WP_258332829.1">
    <property type="nucleotide sequence ID" value="NZ_JAPTGG010000018.1"/>
</dbReference>
<feature type="domain" description="Thiamine pyrophosphate enzyme TPP-binding" evidence="6">
    <location>
        <begin position="379"/>
        <end position="522"/>
    </location>
</feature>
<dbReference type="InterPro" id="IPR000399">
    <property type="entry name" value="TPP-bd_CS"/>
</dbReference>
<evidence type="ECO:0000259" key="7">
    <source>
        <dbReference type="Pfam" id="PF02776"/>
    </source>
</evidence>
<reference evidence="8 9" key="1">
    <citation type="submission" date="2022-12" db="EMBL/GenBank/DDBJ databases">
        <title>Dasania phycosphaerae sp. nov., isolated from particulate material of the south coast of Korea.</title>
        <authorList>
            <person name="Jiang Y."/>
        </authorList>
    </citation>
    <scope>NUCLEOTIDE SEQUENCE [LARGE SCALE GENOMIC DNA]</scope>
    <source>
        <strain evidence="8 9">GY-19</strain>
    </source>
</reference>
<dbReference type="GO" id="GO:0000287">
    <property type="term" value="F:magnesium ion binding"/>
    <property type="evidence" value="ECO:0007669"/>
    <property type="project" value="InterPro"/>
</dbReference>
<dbReference type="SUPFAM" id="SSF52467">
    <property type="entry name" value="DHS-like NAD/FAD-binding domain"/>
    <property type="match status" value="1"/>
</dbReference>
<sequence>MATCGEVLVKILENYGVDTVFGIPGVHTVELYRGLPDTHIKHITPRHEQGAGFMADGYARVSGKPGVCLIITGPGMTNIATAMGQALADSIPMLVISSVNRTYELGMGEGRLHEMPNQRNVMSGVSVFSHTLLRADELPKVLARAFTVFNSERPGPVHIEIPIDVITSPADHIDQSMFELPEPPAPSPRSVSRAAELLTKAKRPLIALGGGAANAGPEIIALAEKLGAPVVNTVNAKGIVPYSHPLAVGGSGSWEAIRKEFTEADVVLAVGTEFGETDYDFFFLGDITIGGELIRIDIDASQLTRNVKAQVAILSDAKFAVEAINSQLLDVAADKEAGVARATALKEEVFSVRNEQYAAFFDTVRDALPEVVIAGDSTQPTYYAWVSYETEHARRYFHSASGFGTLGYGIPAAIGAKLAKPELPVVALIGDGASQFTIGELASAVEAEVPVIFLIWNNSGYGEIKRFMENGNIEQIGVNIYTPDFIGIGKAFGCETRQVNSHAELHEELIAASQRNKPTLIELPQAQFADGYA</sequence>
<dbReference type="InterPro" id="IPR029061">
    <property type="entry name" value="THDP-binding"/>
</dbReference>
<evidence type="ECO:0000256" key="3">
    <source>
        <dbReference type="ARBA" id="ARBA00023052"/>
    </source>
</evidence>
<accession>A0A9J6RQ99</accession>
<dbReference type="GO" id="GO:0005948">
    <property type="term" value="C:acetolactate synthase complex"/>
    <property type="evidence" value="ECO:0007669"/>
    <property type="project" value="TreeGrafter"/>
</dbReference>
<evidence type="ECO:0000313" key="9">
    <source>
        <dbReference type="Proteomes" id="UP001069090"/>
    </source>
</evidence>